<dbReference type="OrthoDB" id="5445316at2"/>
<dbReference type="STRING" id="206665.SAMN04488516_10510"/>
<gene>
    <name evidence="1" type="ORF">SAMN04488516_10510</name>
</gene>
<evidence type="ECO:0000313" key="1">
    <source>
        <dbReference type="EMBL" id="SDN69255.1"/>
    </source>
</evidence>
<protein>
    <submittedName>
        <fullName evidence="1">Uncharacterized protein</fullName>
    </submittedName>
</protein>
<dbReference type="RefSeq" id="WP_092064950.1">
    <property type="nucleotide sequence ID" value="NZ_FNIN01000005.1"/>
</dbReference>
<reference evidence="1 2" key="1">
    <citation type="submission" date="2016-10" db="EMBL/GenBank/DDBJ databases">
        <authorList>
            <person name="de Groot N.N."/>
        </authorList>
    </citation>
    <scope>NUCLEOTIDE SEQUENCE [LARGE SCALE GENOMIC DNA]</scope>
    <source>
        <strain evidence="1 2">DSM 15269</strain>
    </source>
</reference>
<dbReference type="Proteomes" id="UP000199602">
    <property type="component" value="Unassembled WGS sequence"/>
</dbReference>
<sequence length="331" mass="39296">MLKLPFFDLSLSQKCLLLLEDKKLNGQIIKQYYFQRESFLDIFHRLCNEKNIDEVDIINFIIKLFYVYIYPYKIKETLTLEKISLLFEQFIFRRQGCKVLSNKQKLRKKLLSLSFSLAMIADICKTAHIAKDILLCSLTHTSQFLGIDIGSGSGILLLLQYILAKRNKFDQIYLYGIERNKNVLNKTKNFLEHLNIKVYLLNKDAKQKDIYQLFKNKKISFLCNETLPGMGVRLWKEDFITINKVLFQELNKELDNTKFFPKKVLVIDKRKTTQLILEPKNQFLSNTSLPLNLFYTYAIYLENNFFPLKKIGLDFKKYLNPGWEPYLNLRW</sequence>
<dbReference type="EMBL" id="FNIN01000005">
    <property type="protein sequence ID" value="SDN69255.1"/>
    <property type="molecule type" value="Genomic_DNA"/>
</dbReference>
<proteinExistence type="predicted"/>
<dbReference type="InterPro" id="IPR029063">
    <property type="entry name" value="SAM-dependent_MTases_sf"/>
</dbReference>
<evidence type="ECO:0000313" key="2">
    <source>
        <dbReference type="Proteomes" id="UP000199602"/>
    </source>
</evidence>
<organism evidence="1 2">
    <name type="scientific">Desulfonauticus submarinus</name>
    <dbReference type="NCBI Taxonomy" id="206665"/>
    <lineage>
        <taxon>Bacteria</taxon>
        <taxon>Pseudomonadati</taxon>
        <taxon>Thermodesulfobacteriota</taxon>
        <taxon>Desulfovibrionia</taxon>
        <taxon>Desulfovibrionales</taxon>
        <taxon>Desulfonauticaceae</taxon>
        <taxon>Desulfonauticus</taxon>
    </lineage>
</organism>
<name>A0A1H0DGH6_9BACT</name>
<keyword evidence="2" id="KW-1185">Reference proteome</keyword>
<accession>A0A1H0DGH6</accession>
<dbReference type="AlphaFoldDB" id="A0A1H0DGH6"/>
<dbReference type="SUPFAM" id="SSF53335">
    <property type="entry name" value="S-adenosyl-L-methionine-dependent methyltransferases"/>
    <property type="match status" value="1"/>
</dbReference>